<keyword evidence="1" id="KW-0812">Transmembrane</keyword>
<evidence type="ECO:0000256" key="1">
    <source>
        <dbReference type="SAM" id="Phobius"/>
    </source>
</evidence>
<protein>
    <submittedName>
        <fullName evidence="4">von Willebrand factor type A domain-containing protein</fullName>
    </submittedName>
</protein>
<dbReference type="STRING" id="1121302.SAMN02745163_00595"/>
<evidence type="ECO:0000313" key="5">
    <source>
        <dbReference type="Proteomes" id="UP000184310"/>
    </source>
</evidence>
<dbReference type="CDD" id="cd00198">
    <property type="entry name" value="vWFA"/>
    <property type="match status" value="1"/>
</dbReference>
<feature type="transmembrane region" description="Helical" evidence="1">
    <location>
        <begin position="56"/>
        <end position="77"/>
    </location>
</feature>
<dbReference type="EMBL" id="FQZB01000004">
    <property type="protein sequence ID" value="SHI66351.1"/>
    <property type="molecule type" value="Genomic_DNA"/>
</dbReference>
<dbReference type="PANTHER" id="PTHR37464:SF1">
    <property type="entry name" value="BLL2463 PROTEIN"/>
    <property type="match status" value="1"/>
</dbReference>
<dbReference type="Gene3D" id="2.60.40.10">
    <property type="entry name" value="Immunoglobulins"/>
    <property type="match status" value="1"/>
</dbReference>
<feature type="transmembrane region" description="Helical" evidence="1">
    <location>
        <begin position="6"/>
        <end position="21"/>
    </location>
</feature>
<dbReference type="Gene3D" id="3.40.50.410">
    <property type="entry name" value="von Willebrand factor, type A domain"/>
    <property type="match status" value="1"/>
</dbReference>
<organism evidence="4 5">
    <name type="scientific">Clostridium cavendishii DSM 21758</name>
    <dbReference type="NCBI Taxonomy" id="1121302"/>
    <lineage>
        <taxon>Bacteria</taxon>
        <taxon>Bacillati</taxon>
        <taxon>Bacillota</taxon>
        <taxon>Clostridia</taxon>
        <taxon>Eubacteriales</taxon>
        <taxon>Clostridiaceae</taxon>
        <taxon>Clostridium</taxon>
    </lineage>
</organism>
<dbReference type="Pfam" id="PF13519">
    <property type="entry name" value="VWA_2"/>
    <property type="match status" value="1"/>
</dbReference>
<dbReference type="InterPro" id="IPR013783">
    <property type="entry name" value="Ig-like_fold"/>
</dbReference>
<dbReference type="Pfam" id="PF07584">
    <property type="entry name" value="BatA"/>
    <property type="match status" value="1"/>
</dbReference>
<keyword evidence="1" id="KW-1133">Transmembrane helix</keyword>
<dbReference type="AlphaFoldDB" id="A0A1M6CZQ4"/>
<dbReference type="SUPFAM" id="SSF53300">
    <property type="entry name" value="vWA-like"/>
    <property type="match status" value="1"/>
</dbReference>
<feature type="transmembrane region" description="Helical" evidence="1">
    <location>
        <begin position="581"/>
        <end position="598"/>
    </location>
</feature>
<sequence>MRLWPLGFLILIPLLIILYILKQKSENQVVSSNLLWKEAYKNIEATTPWEKFRKNIMFFLQLVALLALIIALTNPFIKWGGKSYQNLILVIDNTGSMNSKYEGETRIKKAKELGLDYIKSLKSGGQITVISCGKVAKVEIASTKDKSIAEEKLKNIDTKIVSGDIKDSLSIIRSIGKQLESYEALVITDKEIDLSDINGRVISLGTKGKNAGIDLVAHKNVDNLSKVMVKVTNRGDSDYSSDVSLYGDDKLVDVKQVSLKPKESTSLYFDVKDFKGTYFKAELSEKDDLISDNSAYDIVKANNSKKVLLVTEKNVFLEKAFQTIDGIEVMKANSLDNVNSNDKYDLYVYDGVVPKEMPSSGNVMFINPSDNPWFKVSESLKGGEVNIVTDNLEISNKAGLGKEPFSVESYRRLNLTGKAKPFLKYKDEVLGFEGSYDGREICAIGFDLHKSDLGLKADFPILIHNLSSKLLDQGMLPKNNYYGGEDVEIKASSIGSDVTIKTPSGKTVKLLLKTPLKPFGETYEQGIYEVSQTVNSEVKKEKFTVNIKASEEGDMSSESQGEIDKRDKAIKDIRGGLELEPYLLLLAVIIIGAEWFYYKKGY</sequence>
<accession>A0A1M6CZQ4</accession>
<feature type="domain" description="Aerotolerance regulator N-terminal" evidence="2">
    <location>
        <begin position="6"/>
        <end position="75"/>
    </location>
</feature>
<evidence type="ECO:0000259" key="3">
    <source>
        <dbReference type="Pfam" id="PF13519"/>
    </source>
</evidence>
<evidence type="ECO:0000313" key="4">
    <source>
        <dbReference type="EMBL" id="SHI66351.1"/>
    </source>
</evidence>
<proteinExistence type="predicted"/>
<dbReference type="RefSeq" id="WP_072985133.1">
    <property type="nucleotide sequence ID" value="NZ_FQZB01000004.1"/>
</dbReference>
<feature type="domain" description="VWFA" evidence="3">
    <location>
        <begin position="87"/>
        <end position="189"/>
    </location>
</feature>
<reference evidence="4 5" key="1">
    <citation type="submission" date="2016-11" db="EMBL/GenBank/DDBJ databases">
        <authorList>
            <person name="Jaros S."/>
            <person name="Januszkiewicz K."/>
            <person name="Wedrychowicz H."/>
        </authorList>
    </citation>
    <scope>NUCLEOTIDE SEQUENCE [LARGE SCALE GENOMIC DNA]</scope>
    <source>
        <strain evidence="4 5">DSM 21758</strain>
    </source>
</reference>
<dbReference type="InterPro" id="IPR002035">
    <property type="entry name" value="VWF_A"/>
</dbReference>
<keyword evidence="5" id="KW-1185">Reference proteome</keyword>
<dbReference type="Proteomes" id="UP000184310">
    <property type="component" value="Unassembled WGS sequence"/>
</dbReference>
<name>A0A1M6CZQ4_9CLOT</name>
<dbReference type="InterPro" id="IPR036465">
    <property type="entry name" value="vWFA_dom_sf"/>
</dbReference>
<gene>
    <name evidence="4" type="ORF">SAMN02745163_00595</name>
</gene>
<keyword evidence="1" id="KW-0472">Membrane</keyword>
<dbReference type="PANTHER" id="PTHR37464">
    <property type="entry name" value="BLL2463 PROTEIN"/>
    <property type="match status" value="1"/>
</dbReference>
<dbReference type="InterPro" id="IPR024163">
    <property type="entry name" value="Aerotolerance_reg_N"/>
</dbReference>
<evidence type="ECO:0000259" key="2">
    <source>
        <dbReference type="Pfam" id="PF07584"/>
    </source>
</evidence>
<dbReference type="OrthoDB" id="9780136at2"/>